<sequence length="200" mass="22046">MSLFSSLLRAARNPMVQRTAFSLGRRGIRELQRRRGSAAPAPAHSGAPAAERTGRAQAEQQTLGTPLPDRDGSRPLRLTYAPRADGSPDPGEVVWGWVPFEEDPTQGKDRPVLVLEVDGDVLTCLMLTSRDRGAGDHVDEHGNRWVDIGSGQWDAKGRPSEVRVDRLIQLRTSTVRREGGRVGEAVFTRVSKAIRDQYGW</sequence>
<comment type="similarity">
    <text evidence="1">Belongs to the PemK/MazF family.</text>
</comment>
<evidence type="ECO:0000256" key="1">
    <source>
        <dbReference type="ARBA" id="ARBA00007521"/>
    </source>
</evidence>
<evidence type="ECO:0000313" key="4">
    <source>
        <dbReference type="EMBL" id="MBB3022539.1"/>
    </source>
</evidence>
<reference evidence="4 5" key="1">
    <citation type="submission" date="2020-08" db="EMBL/GenBank/DDBJ databases">
        <title>Sequencing the genomes of 1000 actinobacteria strains.</title>
        <authorList>
            <person name="Klenk H.-P."/>
        </authorList>
    </citation>
    <scope>NUCLEOTIDE SEQUENCE [LARGE SCALE GENOMIC DNA]</scope>
    <source>
        <strain evidence="4 5">DSM 23040</strain>
    </source>
</reference>
<evidence type="ECO:0000313" key="5">
    <source>
        <dbReference type="Proteomes" id="UP000568050"/>
    </source>
</evidence>
<feature type="compositionally biased region" description="Low complexity" evidence="3">
    <location>
        <begin position="37"/>
        <end position="50"/>
    </location>
</feature>
<dbReference type="InterPro" id="IPR003477">
    <property type="entry name" value="PemK-like"/>
</dbReference>
<proteinExistence type="inferred from homology"/>
<evidence type="ECO:0008006" key="6">
    <source>
        <dbReference type="Google" id="ProtNLM"/>
    </source>
</evidence>
<dbReference type="InterPro" id="IPR011067">
    <property type="entry name" value="Plasmid_toxin/cell-grow_inhib"/>
</dbReference>
<keyword evidence="5" id="KW-1185">Reference proteome</keyword>
<dbReference type="AlphaFoldDB" id="A0A839QUK9"/>
<organism evidence="4 5">
    <name type="scientific">Helcobacillus massiliensis</name>
    <dbReference type="NCBI Taxonomy" id="521392"/>
    <lineage>
        <taxon>Bacteria</taxon>
        <taxon>Bacillati</taxon>
        <taxon>Actinomycetota</taxon>
        <taxon>Actinomycetes</taxon>
        <taxon>Micrococcales</taxon>
        <taxon>Dermabacteraceae</taxon>
        <taxon>Helcobacillus</taxon>
    </lineage>
</organism>
<dbReference type="EMBL" id="JACHWP010000001">
    <property type="protein sequence ID" value="MBB3022539.1"/>
    <property type="molecule type" value="Genomic_DNA"/>
</dbReference>
<gene>
    <name evidence="4" type="ORF">FHX50_000787</name>
</gene>
<evidence type="ECO:0000256" key="3">
    <source>
        <dbReference type="SAM" id="MobiDB-lite"/>
    </source>
</evidence>
<name>A0A839QUK9_9MICO</name>
<comment type="caution">
    <text evidence="4">The sequence shown here is derived from an EMBL/GenBank/DDBJ whole genome shotgun (WGS) entry which is preliminary data.</text>
</comment>
<dbReference type="Gene3D" id="2.30.30.110">
    <property type="match status" value="1"/>
</dbReference>
<dbReference type="SUPFAM" id="SSF50118">
    <property type="entry name" value="Cell growth inhibitor/plasmid maintenance toxic component"/>
    <property type="match status" value="1"/>
</dbReference>
<feature type="region of interest" description="Disordered" evidence="3">
    <location>
        <begin position="31"/>
        <end position="87"/>
    </location>
</feature>
<dbReference type="Proteomes" id="UP000568050">
    <property type="component" value="Unassembled WGS sequence"/>
</dbReference>
<dbReference type="RefSeq" id="WP_183374680.1">
    <property type="nucleotide sequence ID" value="NZ_CBCSFZ010000007.1"/>
</dbReference>
<accession>A0A839QUK9</accession>
<dbReference type="Pfam" id="PF02452">
    <property type="entry name" value="PemK_toxin"/>
    <property type="match status" value="1"/>
</dbReference>
<protein>
    <recommendedName>
        <fullName evidence="6">Type II toxin-antitoxin system PemK/MazF family toxin</fullName>
    </recommendedName>
</protein>
<evidence type="ECO:0000256" key="2">
    <source>
        <dbReference type="ARBA" id="ARBA00022649"/>
    </source>
</evidence>
<keyword evidence="2" id="KW-1277">Toxin-antitoxin system</keyword>
<dbReference type="GO" id="GO:0003677">
    <property type="term" value="F:DNA binding"/>
    <property type="evidence" value="ECO:0007669"/>
    <property type="project" value="InterPro"/>
</dbReference>